<evidence type="ECO:0000256" key="1">
    <source>
        <dbReference type="SAM" id="Phobius"/>
    </source>
</evidence>
<dbReference type="GeneID" id="40316333"/>
<evidence type="ECO:0000313" key="2">
    <source>
        <dbReference type="EMBL" id="RNF23762.1"/>
    </source>
</evidence>
<feature type="transmembrane region" description="Helical" evidence="1">
    <location>
        <begin position="62"/>
        <end position="83"/>
    </location>
</feature>
<dbReference type="AlphaFoldDB" id="A0A3R7NLP7"/>
<dbReference type="EMBL" id="MKKU01000113">
    <property type="protein sequence ID" value="RNF23762.1"/>
    <property type="molecule type" value="Genomic_DNA"/>
</dbReference>
<evidence type="ECO:0000313" key="3">
    <source>
        <dbReference type="Proteomes" id="UP000284403"/>
    </source>
</evidence>
<organism evidence="2 3">
    <name type="scientific">Trypanosoma conorhini</name>
    <dbReference type="NCBI Taxonomy" id="83891"/>
    <lineage>
        <taxon>Eukaryota</taxon>
        <taxon>Discoba</taxon>
        <taxon>Euglenozoa</taxon>
        <taxon>Kinetoplastea</taxon>
        <taxon>Metakinetoplastina</taxon>
        <taxon>Trypanosomatida</taxon>
        <taxon>Trypanosomatidae</taxon>
        <taxon>Trypanosoma</taxon>
    </lineage>
</organism>
<dbReference type="Proteomes" id="UP000284403">
    <property type="component" value="Unassembled WGS sequence"/>
</dbReference>
<sequence length="405" mass="44531">MQVRMGSAPFSPSCSLLPLSHARGAGLLAVRRTYLTQMRQEAAATVRCNRDFCVSDTATRNSFFVCLFVWFYFREMTCFFFPARFVSTVHMLRSTTAVSTAMPNGMAGDSLFAANAYLGVVSSRCILSRRRRRVGKEAASLLTWLAVCCISHLPASLLACHFYSLPTPPFSIMAAAKWKKGNFASSAVCLLQGGYKYAYMDFFTLLSSSGDPVVVPRDPAIICQSTWLQAALDIGEDEGVVPVACTRTLQCLVAYMKFRAARPDDDEQEIELPISCTCSTSAAGLGYDVREMLPPCDVDFLDNCAGAGKSWPLEMQELFLELLVAADFVGHTHLRRTCAVYLACRLMSATESDILGWFEAEVGCVGEETGVGLSEDSGEGRLLLLSDQDRLQVLREMRSVLEVEE</sequence>
<dbReference type="RefSeq" id="XP_029230228.1">
    <property type="nucleotide sequence ID" value="XM_029369645.1"/>
</dbReference>
<keyword evidence="1" id="KW-0812">Transmembrane</keyword>
<gene>
    <name evidence="2" type="ORF">Tco025E_02722</name>
</gene>
<reference evidence="2 3" key="1">
    <citation type="journal article" date="2018" name="BMC Genomics">
        <title>Genomic comparison of Trypanosoma conorhini and Trypanosoma rangeli to Trypanosoma cruzi strains of high and low virulence.</title>
        <authorList>
            <person name="Bradwell K.R."/>
            <person name="Koparde V.N."/>
            <person name="Matveyev A.V."/>
            <person name="Serrano M.G."/>
            <person name="Alves J.M."/>
            <person name="Parikh H."/>
            <person name="Huang B."/>
            <person name="Lee V."/>
            <person name="Espinosa-Alvarez O."/>
            <person name="Ortiz P.A."/>
            <person name="Costa-Martins A.G."/>
            <person name="Teixeira M.M."/>
            <person name="Buck G.A."/>
        </authorList>
    </citation>
    <scope>NUCLEOTIDE SEQUENCE [LARGE SCALE GENOMIC DNA]</scope>
    <source>
        <strain evidence="2 3">025E</strain>
    </source>
</reference>
<protein>
    <submittedName>
        <fullName evidence="2">Uncharacterized protein</fullName>
    </submittedName>
</protein>
<keyword evidence="1" id="KW-1133">Transmembrane helix</keyword>
<keyword evidence="3" id="KW-1185">Reference proteome</keyword>
<comment type="caution">
    <text evidence="2">The sequence shown here is derived from an EMBL/GenBank/DDBJ whole genome shotgun (WGS) entry which is preliminary data.</text>
</comment>
<feature type="transmembrane region" description="Helical" evidence="1">
    <location>
        <begin position="138"/>
        <end position="164"/>
    </location>
</feature>
<proteinExistence type="predicted"/>
<dbReference type="OrthoDB" id="248293at2759"/>
<accession>A0A3R7NLP7</accession>
<keyword evidence="1" id="KW-0472">Membrane</keyword>
<name>A0A3R7NLP7_9TRYP</name>